<dbReference type="InterPro" id="IPR012312">
    <property type="entry name" value="Hemerythrin-like"/>
</dbReference>
<accession>A0ABW4AQ57</accession>
<name>A0ABW4AQ57_9ACTN</name>
<evidence type="ECO:0000313" key="3">
    <source>
        <dbReference type="Proteomes" id="UP001597183"/>
    </source>
</evidence>
<organism evidence="2 3">
    <name type="scientific">Actinoplanes sichuanensis</name>
    <dbReference type="NCBI Taxonomy" id="512349"/>
    <lineage>
        <taxon>Bacteria</taxon>
        <taxon>Bacillati</taxon>
        <taxon>Actinomycetota</taxon>
        <taxon>Actinomycetes</taxon>
        <taxon>Micromonosporales</taxon>
        <taxon>Micromonosporaceae</taxon>
        <taxon>Actinoplanes</taxon>
    </lineage>
</organism>
<dbReference type="CDD" id="cd12108">
    <property type="entry name" value="Hr-like"/>
    <property type="match status" value="1"/>
</dbReference>
<dbReference type="RefSeq" id="WP_317796286.1">
    <property type="nucleotide sequence ID" value="NZ_AP028461.1"/>
</dbReference>
<dbReference type="Gene3D" id="1.20.120.520">
    <property type="entry name" value="nmb1532 protein domain like"/>
    <property type="match status" value="1"/>
</dbReference>
<dbReference type="EMBL" id="JBHTMK010000055">
    <property type="protein sequence ID" value="MFD1372276.1"/>
    <property type="molecule type" value="Genomic_DNA"/>
</dbReference>
<protein>
    <submittedName>
        <fullName evidence="2">Hemerythrin domain-containing protein</fullName>
    </submittedName>
</protein>
<evidence type="ECO:0000313" key="2">
    <source>
        <dbReference type="EMBL" id="MFD1372276.1"/>
    </source>
</evidence>
<evidence type="ECO:0000259" key="1">
    <source>
        <dbReference type="Pfam" id="PF01814"/>
    </source>
</evidence>
<dbReference type="Pfam" id="PF01814">
    <property type="entry name" value="Hemerythrin"/>
    <property type="match status" value="1"/>
</dbReference>
<proteinExistence type="predicted"/>
<gene>
    <name evidence="2" type="ORF">ACFQ5G_43730</name>
</gene>
<reference evidence="3" key="1">
    <citation type="journal article" date="2019" name="Int. J. Syst. Evol. Microbiol.">
        <title>The Global Catalogue of Microorganisms (GCM) 10K type strain sequencing project: providing services to taxonomists for standard genome sequencing and annotation.</title>
        <authorList>
            <consortium name="The Broad Institute Genomics Platform"/>
            <consortium name="The Broad Institute Genome Sequencing Center for Infectious Disease"/>
            <person name="Wu L."/>
            <person name="Ma J."/>
        </authorList>
    </citation>
    <scope>NUCLEOTIDE SEQUENCE [LARGE SCALE GENOMIC DNA]</scope>
    <source>
        <strain evidence="3">CCM 7526</strain>
    </source>
</reference>
<dbReference type="Proteomes" id="UP001597183">
    <property type="component" value="Unassembled WGS sequence"/>
</dbReference>
<keyword evidence="3" id="KW-1185">Reference proteome</keyword>
<sequence>MSSTPSTGRPSFPGPKTCDASGMFEIHRTLQNGFDEAAGLVDGVRDGDTAHAEIVAVQLNLISNALHAHHEGEDARLWDMIDTRAPACFLHVERMKVQHAEMLGHLQGLDRAIPAWRAGARAADAERIRVALRGVSAALAAHFPDEEANIVPAIEHVVTQKEMEWFGEHGRKATPKGQGWNMVGAIISAQPDGGRSWLRKHFPGPVGLVWRFIGEPSYRRFRAALERRD</sequence>
<comment type="caution">
    <text evidence="2">The sequence shown here is derived from an EMBL/GenBank/DDBJ whole genome shotgun (WGS) entry which is preliminary data.</text>
</comment>
<feature type="domain" description="Hemerythrin-like" evidence="1">
    <location>
        <begin position="25"/>
        <end position="154"/>
    </location>
</feature>